<gene>
    <name evidence="1" type="ORF">N7456_007982</name>
</gene>
<dbReference type="EMBL" id="JAPQKH010000005">
    <property type="protein sequence ID" value="KAJ5097261.1"/>
    <property type="molecule type" value="Genomic_DNA"/>
</dbReference>
<dbReference type="AlphaFoldDB" id="A0A9W9K991"/>
<sequence>MMNPLLVQLELRYSRLKEIRDSFPDLEGLPLNPQIMERLGIDFSPMDLDTGATSNSVTAYFLPRKSVPNCRDVRKKIGDEMLEMGQQRLDKILDEWHEEDCKRSILNRFFPTELWGTYESYAHGGIGNSYSKICKYANSDSWNLSVDKSKIADLYYSFIVESLILMDGEAGFVTGVQRTYDNKSRCHGMRRVNVPYLHEQLPSINEVAAVVEDIMHAMNEQRERLSKMDNHSSPRPFDLIIPKLVQLIDNRGYCRVLWAYFDGSRLKVQFTELLDFSQLAVLHPPEKSYMEVIDVSKYYATMDRFLMWAWPIAQGETEDNSILNM</sequence>
<comment type="caution">
    <text evidence="1">The sequence shown here is derived from an EMBL/GenBank/DDBJ whole genome shotgun (WGS) entry which is preliminary data.</text>
</comment>
<evidence type="ECO:0000313" key="1">
    <source>
        <dbReference type="EMBL" id="KAJ5097261.1"/>
    </source>
</evidence>
<proteinExistence type="predicted"/>
<organism evidence="1 2">
    <name type="scientific">Penicillium angulare</name>
    <dbReference type="NCBI Taxonomy" id="116970"/>
    <lineage>
        <taxon>Eukaryota</taxon>
        <taxon>Fungi</taxon>
        <taxon>Dikarya</taxon>
        <taxon>Ascomycota</taxon>
        <taxon>Pezizomycotina</taxon>
        <taxon>Eurotiomycetes</taxon>
        <taxon>Eurotiomycetidae</taxon>
        <taxon>Eurotiales</taxon>
        <taxon>Aspergillaceae</taxon>
        <taxon>Penicillium</taxon>
    </lineage>
</organism>
<reference evidence="1" key="2">
    <citation type="journal article" date="2023" name="IMA Fungus">
        <title>Comparative genomic study of the Penicillium genus elucidates a diverse pangenome and 15 lateral gene transfer events.</title>
        <authorList>
            <person name="Petersen C."/>
            <person name="Sorensen T."/>
            <person name="Nielsen M.R."/>
            <person name="Sondergaard T.E."/>
            <person name="Sorensen J.L."/>
            <person name="Fitzpatrick D.A."/>
            <person name="Frisvad J.C."/>
            <person name="Nielsen K.L."/>
        </authorList>
    </citation>
    <scope>NUCLEOTIDE SEQUENCE</scope>
    <source>
        <strain evidence="1">IBT 30069</strain>
    </source>
</reference>
<dbReference type="Proteomes" id="UP001149165">
    <property type="component" value="Unassembled WGS sequence"/>
</dbReference>
<name>A0A9W9K991_9EURO</name>
<dbReference type="OrthoDB" id="4526503at2759"/>
<evidence type="ECO:0000313" key="2">
    <source>
        <dbReference type="Proteomes" id="UP001149165"/>
    </source>
</evidence>
<protein>
    <submittedName>
        <fullName evidence="1">Uncharacterized protein</fullName>
    </submittedName>
</protein>
<keyword evidence="2" id="KW-1185">Reference proteome</keyword>
<reference evidence="1" key="1">
    <citation type="submission" date="2022-11" db="EMBL/GenBank/DDBJ databases">
        <authorList>
            <person name="Petersen C."/>
        </authorList>
    </citation>
    <scope>NUCLEOTIDE SEQUENCE</scope>
    <source>
        <strain evidence="1">IBT 30069</strain>
    </source>
</reference>
<accession>A0A9W9K991</accession>